<keyword evidence="1" id="KW-0808">Transferase</keyword>
<dbReference type="GO" id="GO:0009229">
    <property type="term" value="P:thiamine diphosphate biosynthetic process"/>
    <property type="evidence" value="ECO:0007669"/>
    <property type="project" value="InterPro"/>
</dbReference>
<dbReference type="NCBIfam" id="TIGR01378">
    <property type="entry name" value="thi_PPkinase"/>
    <property type="match status" value="1"/>
</dbReference>
<feature type="domain" description="Thiamin pyrophosphokinase thiamin-binding" evidence="7">
    <location>
        <begin position="143"/>
        <end position="198"/>
    </location>
</feature>
<dbReference type="SUPFAM" id="SSF63999">
    <property type="entry name" value="Thiamin pyrophosphokinase, catalytic domain"/>
    <property type="match status" value="1"/>
</dbReference>
<dbReference type="InterPro" id="IPR053149">
    <property type="entry name" value="TPK"/>
</dbReference>
<evidence type="ECO:0000256" key="4">
    <source>
        <dbReference type="ARBA" id="ARBA00022840"/>
    </source>
</evidence>
<proteinExistence type="predicted"/>
<dbReference type="GO" id="GO:0016301">
    <property type="term" value="F:kinase activity"/>
    <property type="evidence" value="ECO:0007669"/>
    <property type="project" value="UniProtKB-KW"/>
</dbReference>
<dbReference type="PANTHER" id="PTHR41299:SF1">
    <property type="entry name" value="THIAMINE PYROPHOSPHOKINASE"/>
    <property type="match status" value="1"/>
</dbReference>
<dbReference type="EC" id="2.7.6.2" evidence="5"/>
<sequence length="205" mass="23229">MNKRVMIIGAGERICPLDTIKAFSDVICADGGYKHIKNIIKPTLIIGDFDSLSIKNVPKYIHVKSYPKKKDETDIELAIIHSIDEGFDSLYVTGVTGSRDDHFITALSLLEKYKKTEIHILTEEYDIFIMNKMRKYSFVNMKNSQVSFLSVTEKTAHIVSNGLEYEYNGNSLSRNNPIGVSNRIVKNNAELKFEKGLVLCFLKIS</sequence>
<dbReference type="EMBL" id="DMZY01000053">
    <property type="protein sequence ID" value="HAV91878.1"/>
    <property type="molecule type" value="Genomic_DNA"/>
</dbReference>
<dbReference type="GO" id="GO:0005524">
    <property type="term" value="F:ATP binding"/>
    <property type="evidence" value="ECO:0007669"/>
    <property type="project" value="UniProtKB-KW"/>
</dbReference>
<dbReference type="GO" id="GO:0004788">
    <property type="term" value="F:thiamine diphosphokinase activity"/>
    <property type="evidence" value="ECO:0007669"/>
    <property type="project" value="UniProtKB-UniRule"/>
</dbReference>
<dbReference type="AlphaFoldDB" id="A0A350H8L2"/>
<dbReference type="InterPro" id="IPR007371">
    <property type="entry name" value="TPK_catalytic"/>
</dbReference>
<dbReference type="Pfam" id="PF04263">
    <property type="entry name" value="TPK_catalytic"/>
    <property type="match status" value="1"/>
</dbReference>
<evidence type="ECO:0000313" key="9">
    <source>
        <dbReference type="Proteomes" id="UP000264062"/>
    </source>
</evidence>
<keyword evidence="4" id="KW-0067">ATP-binding</keyword>
<reference evidence="8 9" key="1">
    <citation type="journal article" date="2018" name="Nat. Biotechnol.">
        <title>A standardized bacterial taxonomy based on genome phylogeny substantially revises the tree of life.</title>
        <authorList>
            <person name="Parks D.H."/>
            <person name="Chuvochina M."/>
            <person name="Waite D.W."/>
            <person name="Rinke C."/>
            <person name="Skarshewski A."/>
            <person name="Chaumeil P.A."/>
            <person name="Hugenholtz P."/>
        </authorList>
    </citation>
    <scope>NUCLEOTIDE SEQUENCE [LARGE SCALE GENOMIC DNA]</scope>
    <source>
        <strain evidence="8">UBA9956</strain>
    </source>
</reference>
<dbReference type="InterPro" id="IPR036759">
    <property type="entry name" value="TPK_catalytic_sf"/>
</dbReference>
<dbReference type="InterPro" id="IPR036371">
    <property type="entry name" value="TPK_B1-bd_sf"/>
</dbReference>
<keyword evidence="3 8" id="KW-0418">Kinase</keyword>
<dbReference type="PANTHER" id="PTHR41299">
    <property type="entry name" value="THIAMINE PYROPHOSPHOKINASE"/>
    <property type="match status" value="1"/>
</dbReference>
<name>A0A350H8L2_UNCW3</name>
<evidence type="ECO:0000256" key="1">
    <source>
        <dbReference type="ARBA" id="ARBA00022679"/>
    </source>
</evidence>
<accession>A0A350H8L2</accession>
<dbReference type="InterPro" id="IPR007373">
    <property type="entry name" value="Thiamin_PyroPKinase_B1-bd"/>
</dbReference>
<evidence type="ECO:0000256" key="3">
    <source>
        <dbReference type="ARBA" id="ARBA00022777"/>
    </source>
</evidence>
<evidence type="ECO:0000256" key="5">
    <source>
        <dbReference type="NCBIfam" id="TIGR01378"/>
    </source>
</evidence>
<organism evidence="8 9">
    <name type="scientific">candidate division WOR-3 bacterium</name>
    <dbReference type="NCBI Taxonomy" id="2052148"/>
    <lineage>
        <taxon>Bacteria</taxon>
        <taxon>Bacteria division WOR-3</taxon>
    </lineage>
</organism>
<dbReference type="Gene3D" id="3.40.50.10240">
    <property type="entry name" value="Thiamin pyrophosphokinase, catalytic domain"/>
    <property type="match status" value="1"/>
</dbReference>
<dbReference type="Pfam" id="PF04265">
    <property type="entry name" value="TPK_B1_binding"/>
    <property type="match status" value="1"/>
</dbReference>
<gene>
    <name evidence="8" type="ORF">DCW38_01685</name>
</gene>
<dbReference type="GO" id="GO:0006772">
    <property type="term" value="P:thiamine metabolic process"/>
    <property type="evidence" value="ECO:0007669"/>
    <property type="project" value="UniProtKB-UniRule"/>
</dbReference>
<dbReference type="Proteomes" id="UP000264062">
    <property type="component" value="Unassembled WGS sequence"/>
</dbReference>
<keyword evidence="2" id="KW-0547">Nucleotide-binding</keyword>
<protein>
    <recommendedName>
        <fullName evidence="5">Thiamine diphosphokinase</fullName>
        <ecNumber evidence="5">2.7.6.2</ecNumber>
    </recommendedName>
</protein>
<dbReference type="SUPFAM" id="SSF63862">
    <property type="entry name" value="Thiamin pyrophosphokinase, substrate-binding domain"/>
    <property type="match status" value="1"/>
</dbReference>
<evidence type="ECO:0000256" key="2">
    <source>
        <dbReference type="ARBA" id="ARBA00022741"/>
    </source>
</evidence>
<evidence type="ECO:0000259" key="7">
    <source>
        <dbReference type="Pfam" id="PF04265"/>
    </source>
</evidence>
<comment type="caution">
    <text evidence="8">The sequence shown here is derived from an EMBL/GenBank/DDBJ whole genome shotgun (WGS) entry which is preliminary data.</text>
</comment>
<dbReference type="GO" id="GO:0030975">
    <property type="term" value="F:thiamine binding"/>
    <property type="evidence" value="ECO:0007669"/>
    <property type="project" value="InterPro"/>
</dbReference>
<dbReference type="CDD" id="cd07995">
    <property type="entry name" value="TPK"/>
    <property type="match status" value="1"/>
</dbReference>
<evidence type="ECO:0000259" key="6">
    <source>
        <dbReference type="Pfam" id="PF04263"/>
    </source>
</evidence>
<evidence type="ECO:0000313" key="8">
    <source>
        <dbReference type="EMBL" id="HAV91878.1"/>
    </source>
</evidence>
<dbReference type="InterPro" id="IPR006282">
    <property type="entry name" value="Thi_PPkinase"/>
</dbReference>
<feature type="domain" description="Thiamin pyrophosphokinase catalytic" evidence="6">
    <location>
        <begin position="24"/>
        <end position="120"/>
    </location>
</feature>